<reference evidence="1" key="1">
    <citation type="submission" date="2020-06" db="EMBL/GenBank/DDBJ databases">
        <authorList>
            <person name="Li T."/>
            <person name="Hu X."/>
            <person name="Zhang T."/>
            <person name="Song X."/>
            <person name="Zhang H."/>
            <person name="Dai N."/>
            <person name="Sheng W."/>
            <person name="Hou X."/>
            <person name="Wei L."/>
        </authorList>
    </citation>
    <scope>NUCLEOTIDE SEQUENCE</scope>
    <source>
        <strain evidence="1">KEN1</strain>
        <tissue evidence="1">Leaf</tissue>
    </source>
</reference>
<sequence>MTTSSPSQVLYSSLMVVWLLEKSSKQAITADSTTEAEYIAASEAAKEAVWTKNYIQELGVVPSIAEPVVIFCHNNGAIASFQIHS</sequence>
<dbReference type="EMBL" id="JACGWN010000014">
    <property type="protein sequence ID" value="KAL0405707.1"/>
    <property type="molecule type" value="Genomic_DNA"/>
</dbReference>
<evidence type="ECO:0000313" key="1">
    <source>
        <dbReference type="EMBL" id="KAL0405707.1"/>
    </source>
</evidence>
<organism evidence="1">
    <name type="scientific">Sesamum latifolium</name>
    <dbReference type="NCBI Taxonomy" id="2727402"/>
    <lineage>
        <taxon>Eukaryota</taxon>
        <taxon>Viridiplantae</taxon>
        <taxon>Streptophyta</taxon>
        <taxon>Embryophyta</taxon>
        <taxon>Tracheophyta</taxon>
        <taxon>Spermatophyta</taxon>
        <taxon>Magnoliopsida</taxon>
        <taxon>eudicotyledons</taxon>
        <taxon>Gunneridae</taxon>
        <taxon>Pentapetalae</taxon>
        <taxon>asterids</taxon>
        <taxon>lamiids</taxon>
        <taxon>Lamiales</taxon>
        <taxon>Pedaliaceae</taxon>
        <taxon>Sesamum</taxon>
    </lineage>
</organism>
<reference evidence="1" key="2">
    <citation type="journal article" date="2024" name="Plant">
        <title>Genomic evolution and insights into agronomic trait innovations of Sesamum species.</title>
        <authorList>
            <person name="Miao H."/>
            <person name="Wang L."/>
            <person name="Qu L."/>
            <person name="Liu H."/>
            <person name="Sun Y."/>
            <person name="Le M."/>
            <person name="Wang Q."/>
            <person name="Wei S."/>
            <person name="Zheng Y."/>
            <person name="Lin W."/>
            <person name="Duan Y."/>
            <person name="Cao H."/>
            <person name="Xiong S."/>
            <person name="Wang X."/>
            <person name="Wei L."/>
            <person name="Li C."/>
            <person name="Ma Q."/>
            <person name="Ju M."/>
            <person name="Zhao R."/>
            <person name="Li G."/>
            <person name="Mu C."/>
            <person name="Tian Q."/>
            <person name="Mei H."/>
            <person name="Zhang T."/>
            <person name="Gao T."/>
            <person name="Zhang H."/>
        </authorList>
    </citation>
    <scope>NUCLEOTIDE SEQUENCE</scope>
    <source>
        <strain evidence="1">KEN1</strain>
    </source>
</reference>
<comment type="caution">
    <text evidence="1">The sequence shown here is derived from an EMBL/GenBank/DDBJ whole genome shotgun (WGS) entry which is preliminary data.</text>
</comment>
<dbReference type="AlphaFoldDB" id="A0AAW2TLR9"/>
<accession>A0AAW2TLR9</accession>
<protein>
    <submittedName>
        <fullName evidence="1">Uncharacterized protein</fullName>
    </submittedName>
</protein>
<gene>
    <name evidence="1" type="ORF">Slati_3884600</name>
</gene>
<name>A0AAW2TLR9_9LAMI</name>
<proteinExistence type="predicted"/>
<dbReference type="CDD" id="cd09272">
    <property type="entry name" value="RNase_HI_RT_Ty1"/>
    <property type="match status" value="1"/>
</dbReference>